<evidence type="ECO:0000256" key="6">
    <source>
        <dbReference type="HAMAP-Rule" id="MF_00992"/>
    </source>
</evidence>
<keyword evidence="3 6" id="KW-0479">Metal-binding</keyword>
<dbReference type="GO" id="GO:0051539">
    <property type="term" value="F:4 iron, 4 sulfur cluster binding"/>
    <property type="evidence" value="ECO:0007669"/>
    <property type="project" value="UniProtKB-KW"/>
</dbReference>
<dbReference type="SFLD" id="SFLDG01064">
    <property type="entry name" value="F420__menaquinone_cofactor_bio"/>
    <property type="match status" value="1"/>
</dbReference>
<dbReference type="OrthoDB" id="9802027at2"/>
<dbReference type="InterPro" id="IPR006638">
    <property type="entry name" value="Elp3/MiaA/NifB-like_rSAM"/>
</dbReference>
<gene>
    <name evidence="6" type="primary">mqnC</name>
    <name evidence="10" type="ORF">J421_3265</name>
</gene>
<dbReference type="InParanoid" id="W0RK45"/>
<keyword evidence="4 6" id="KW-0408">Iron</keyword>
<comment type="catalytic activity">
    <reaction evidence="6">
        <text>dehypoxanthine futalosine + S-adenosyl-L-methionine = cyclic dehypoxanthinylfutalosinate + 5'-deoxyadenosine + L-methionine + H(+)</text>
        <dbReference type="Rhea" id="RHEA:33083"/>
        <dbReference type="ChEBI" id="CHEBI:15378"/>
        <dbReference type="ChEBI" id="CHEBI:17319"/>
        <dbReference type="ChEBI" id="CHEBI:57844"/>
        <dbReference type="ChEBI" id="CHEBI:58864"/>
        <dbReference type="ChEBI" id="CHEBI:59789"/>
        <dbReference type="ChEBI" id="CHEBI:64270"/>
        <dbReference type="EC" id="1.21.98.1"/>
    </reaction>
</comment>
<name>W0RK45_9BACT</name>
<feature type="binding site" evidence="8">
    <location>
        <position position="296"/>
    </location>
    <ligand>
        <name>(3R)-3-methyl-D-ornithine</name>
        <dbReference type="ChEBI" id="CHEBI:64642"/>
    </ligand>
</feature>
<dbReference type="CDD" id="cd01335">
    <property type="entry name" value="Radical_SAM"/>
    <property type="match status" value="1"/>
</dbReference>
<keyword evidence="6" id="KW-0560">Oxidoreductase</keyword>
<dbReference type="GO" id="GO:0005506">
    <property type="term" value="F:iron ion binding"/>
    <property type="evidence" value="ECO:0007669"/>
    <property type="project" value="UniProtKB-UniRule"/>
</dbReference>
<sequence>MGETRDFLDFYTNAPLLELGAAADAVRREKHPHNVVTFIVDRNINYTNVCVADCGFCAFYRRPKHGEGYTLSYEQIGAKIEETKALGGVQILIQGGHNPYIPFDWYLDLLRYIKKYHPIHVHGFSPSEVDFFATRFRMDAVDVIRELRKAGLDSIPGGGGEILVQRVRDYAAPKKAGADRWLEIMELAHKEGMKTSVTMMYGLGETLAERLEHLQRVREVQARTGGFTAFICWPLQPENTPEFQHMPKTDAVTYLRTVALARLVLDNVPNLQASWVTMGLKVGQTSLRFGCNDFGSLMIEENVVSAANTTYRTTVEEIERIITDAGFTPARRRQDYSVIAEPREASAAA</sequence>
<dbReference type="SUPFAM" id="SSF102114">
    <property type="entry name" value="Radical SAM enzymes"/>
    <property type="match status" value="1"/>
</dbReference>
<dbReference type="SFLD" id="SFLDS00029">
    <property type="entry name" value="Radical_SAM"/>
    <property type="match status" value="1"/>
</dbReference>
<reference evidence="10 11" key="1">
    <citation type="journal article" date="2014" name="Genome Announc.">
        <title>Genome Sequence and Methylome of Soil Bacterium Gemmatirosa kalamazoonensis KBS708T, a Member of the Rarely Cultivated Gemmatimonadetes Phylum.</title>
        <authorList>
            <person name="Debruyn J.M."/>
            <person name="Radosevich M."/>
            <person name="Wommack K.E."/>
            <person name="Polson S.W."/>
            <person name="Hauser L.J."/>
            <person name="Fawaz M.N."/>
            <person name="Korlach J."/>
            <person name="Tsai Y.C."/>
        </authorList>
    </citation>
    <scope>NUCLEOTIDE SEQUENCE [LARGE SCALE GENOMIC DNA]</scope>
    <source>
        <strain evidence="10 11">KBS708</strain>
    </source>
</reference>
<dbReference type="Gene3D" id="3.20.20.70">
    <property type="entry name" value="Aldolase class I"/>
    <property type="match status" value="1"/>
</dbReference>
<keyword evidence="2 6" id="KW-0949">S-adenosyl-L-methionine</keyword>
<organism evidence="10 11">
    <name type="scientific">Gemmatirosa kalamazoonensis</name>
    <dbReference type="NCBI Taxonomy" id="861299"/>
    <lineage>
        <taxon>Bacteria</taxon>
        <taxon>Pseudomonadati</taxon>
        <taxon>Gemmatimonadota</taxon>
        <taxon>Gemmatimonadia</taxon>
        <taxon>Gemmatimonadales</taxon>
        <taxon>Gemmatimonadaceae</taxon>
        <taxon>Gemmatirosa</taxon>
    </lineage>
</organism>
<feature type="binding site" evidence="6 7">
    <location>
        <position position="54"/>
    </location>
    <ligand>
        <name>[4Fe-4S] cluster</name>
        <dbReference type="ChEBI" id="CHEBI:49883"/>
        <note>4Fe-4S-S-AdoMet</note>
    </ligand>
</feature>
<dbReference type="PANTHER" id="PTHR43076">
    <property type="entry name" value="FO SYNTHASE (COFH)"/>
    <property type="match status" value="1"/>
</dbReference>
<dbReference type="Pfam" id="PF04055">
    <property type="entry name" value="Radical_SAM"/>
    <property type="match status" value="1"/>
</dbReference>
<dbReference type="eggNOG" id="COG1060">
    <property type="taxonomic scope" value="Bacteria"/>
</dbReference>
<dbReference type="GO" id="GO:0046992">
    <property type="term" value="F:oxidoreductase activity, acting on X-H and Y-H to form an X-Y bond"/>
    <property type="evidence" value="ECO:0007669"/>
    <property type="project" value="UniProtKB-UniRule"/>
</dbReference>
<feature type="binding site" evidence="8">
    <location>
        <position position="274"/>
    </location>
    <ligand>
        <name>(3R)-3-methyl-D-ornithine</name>
        <dbReference type="ChEBI" id="CHEBI:64642"/>
    </ligand>
</feature>
<feature type="domain" description="Radical SAM core" evidence="9">
    <location>
        <begin position="36"/>
        <end position="266"/>
    </location>
</feature>
<evidence type="ECO:0000256" key="2">
    <source>
        <dbReference type="ARBA" id="ARBA00022691"/>
    </source>
</evidence>
<comment type="similarity">
    <text evidence="6">Belongs to the radical SAM superfamily. MqnC family.</text>
</comment>
<keyword evidence="11" id="KW-1185">Reference proteome</keyword>
<evidence type="ECO:0000256" key="5">
    <source>
        <dbReference type="ARBA" id="ARBA00023014"/>
    </source>
</evidence>
<dbReference type="InterPro" id="IPR013785">
    <property type="entry name" value="Aldolase_TIM"/>
</dbReference>
<dbReference type="AlphaFoldDB" id="W0RK45"/>
<dbReference type="SMART" id="SM00729">
    <property type="entry name" value="Elp3"/>
    <property type="match status" value="1"/>
</dbReference>
<evidence type="ECO:0000256" key="4">
    <source>
        <dbReference type="ARBA" id="ARBA00023004"/>
    </source>
</evidence>
<dbReference type="GO" id="GO:0016765">
    <property type="term" value="F:transferase activity, transferring alkyl or aryl (other than methyl) groups"/>
    <property type="evidence" value="ECO:0007669"/>
    <property type="project" value="InterPro"/>
</dbReference>
<evidence type="ECO:0000256" key="7">
    <source>
        <dbReference type="PIRSR" id="PIRSR004762-1"/>
    </source>
</evidence>
<dbReference type="EC" id="1.21.98.1" evidence="6"/>
<proteinExistence type="inferred from homology"/>
<dbReference type="InterPro" id="IPR058240">
    <property type="entry name" value="rSAM_sf"/>
</dbReference>
<feature type="binding site" evidence="8">
    <location>
        <position position="56"/>
    </location>
    <ligand>
        <name>S-adenosyl-L-methionine</name>
        <dbReference type="ChEBI" id="CHEBI:59789"/>
    </ligand>
</feature>
<dbReference type="InterPro" id="IPR045567">
    <property type="entry name" value="CofH/MnqC-like_C"/>
</dbReference>
<comment type="function">
    <text evidence="6">Radical SAM enzyme that catalyzes the cyclization of dehypoxanthine futalosine (DHFL) into cyclic dehypoxanthine futalosine (CDHFL), a step in the biosynthesis of menaquinone (MK, vitamin K2).</text>
</comment>
<dbReference type="GO" id="GO:0009234">
    <property type="term" value="P:menaquinone biosynthetic process"/>
    <property type="evidence" value="ECO:0007669"/>
    <property type="project" value="UniProtKB-UniRule"/>
</dbReference>
<dbReference type="HOGENOM" id="CLU_040406_1_0_0"/>
<evidence type="ECO:0000313" key="11">
    <source>
        <dbReference type="Proteomes" id="UP000019151"/>
    </source>
</evidence>
<protein>
    <recommendedName>
        <fullName evidence="6">Cyclic dehypoxanthine futalosine synthase</fullName>
        <shortName evidence="6">Cyclic DHFL synthase</shortName>
        <ecNumber evidence="6">1.21.98.1</ecNumber>
    </recommendedName>
    <alternativeName>
        <fullName evidence="6">Dehypoxanthine futalosine cyclase</fullName>
        <shortName evidence="6">DHFL cyclase</shortName>
    </alternativeName>
    <alternativeName>
        <fullName evidence="6">Menaquinone biosynthetic enzyme MqnC</fullName>
    </alternativeName>
</protein>
<feature type="binding site" evidence="8">
    <location>
        <position position="125"/>
    </location>
    <ligand>
        <name>(3R)-3-methyl-D-ornithine</name>
        <dbReference type="ChEBI" id="CHEBI:64642"/>
    </ligand>
</feature>
<comment type="pathway">
    <text evidence="6">Quinol/quinone metabolism; menaquinone biosynthesis.</text>
</comment>
<comment type="cofactor">
    <cofactor evidence="6 7">
        <name>[4Fe-4S] cluster</name>
        <dbReference type="ChEBI" id="CHEBI:49883"/>
    </cofactor>
    <text evidence="6 7">Binds 1 [4Fe-4S] cluster. The cluster is coordinated with 3 cysteines and an exchangeable S-adenosyl-L-methionine.</text>
</comment>
<keyword evidence="6" id="KW-0474">Menaquinone biosynthesis</keyword>
<dbReference type="KEGG" id="gba:J421_3265"/>
<dbReference type="PATRIC" id="fig|861299.3.peg.3318"/>
<accession>W0RK45</accession>
<feature type="binding site" evidence="8">
    <location>
        <position position="161"/>
    </location>
    <ligand>
        <name>S-adenosyl-L-methionine</name>
        <dbReference type="ChEBI" id="CHEBI:59789"/>
    </ligand>
</feature>
<evidence type="ECO:0000256" key="8">
    <source>
        <dbReference type="PIRSR" id="PIRSR004762-2"/>
    </source>
</evidence>
<dbReference type="PROSITE" id="PS51918">
    <property type="entry name" value="RADICAL_SAM"/>
    <property type="match status" value="1"/>
</dbReference>
<dbReference type="Proteomes" id="UP000019151">
    <property type="component" value="Chromosome"/>
</dbReference>
<evidence type="ECO:0000256" key="1">
    <source>
        <dbReference type="ARBA" id="ARBA00022485"/>
    </source>
</evidence>
<dbReference type="InterPro" id="IPR007197">
    <property type="entry name" value="rSAM"/>
</dbReference>
<dbReference type="InterPro" id="IPR034405">
    <property type="entry name" value="F420"/>
</dbReference>
<dbReference type="Pfam" id="PF19288">
    <property type="entry name" value="CofH_C"/>
    <property type="match status" value="1"/>
</dbReference>
<dbReference type="SFLD" id="SFLDG01389">
    <property type="entry name" value="menaquinone_synthsis_involved"/>
    <property type="match status" value="1"/>
</dbReference>
<dbReference type="SFLD" id="SFLDF00342">
    <property type="entry name" value="cyclic_dehypoxanthine_futalosi"/>
    <property type="match status" value="1"/>
</dbReference>
<dbReference type="InterPro" id="IPR022431">
    <property type="entry name" value="Cyclic_DHFL_synthase_mqnC"/>
</dbReference>
<feature type="binding site" evidence="6 7">
    <location>
        <position position="57"/>
    </location>
    <ligand>
        <name>[4Fe-4S] cluster</name>
        <dbReference type="ChEBI" id="CHEBI:49883"/>
        <note>4Fe-4S-S-AdoMet</note>
    </ligand>
</feature>
<dbReference type="HAMAP" id="MF_00992">
    <property type="entry name" value="MqnC"/>
    <property type="match status" value="1"/>
</dbReference>
<dbReference type="STRING" id="861299.J421_3265"/>
<keyword evidence="5 6" id="KW-0411">Iron-sulfur</keyword>
<dbReference type="PIRSF" id="PIRSF004762">
    <property type="entry name" value="CHP00423"/>
    <property type="match status" value="1"/>
</dbReference>
<keyword evidence="1 6" id="KW-0004">4Fe-4S</keyword>
<evidence type="ECO:0000256" key="3">
    <source>
        <dbReference type="ARBA" id="ARBA00022723"/>
    </source>
</evidence>
<dbReference type="NCBIfam" id="TIGR03699">
    <property type="entry name" value="menaquin_MqnC"/>
    <property type="match status" value="1"/>
</dbReference>
<feature type="binding site" evidence="6 7">
    <location>
        <position position="50"/>
    </location>
    <ligand>
        <name>[4Fe-4S] cluster</name>
        <dbReference type="ChEBI" id="CHEBI:49883"/>
        <note>4Fe-4S-S-AdoMet</note>
    </ligand>
</feature>
<dbReference type="EMBL" id="CP007128">
    <property type="protein sequence ID" value="AHG90802.1"/>
    <property type="molecule type" value="Genomic_DNA"/>
</dbReference>
<dbReference type="NCBIfam" id="TIGR00423">
    <property type="entry name" value="CofH family radical SAM protein"/>
    <property type="match status" value="1"/>
</dbReference>
<evidence type="ECO:0000259" key="9">
    <source>
        <dbReference type="PROSITE" id="PS51918"/>
    </source>
</evidence>
<dbReference type="UniPathway" id="UPA00079"/>
<evidence type="ECO:0000313" key="10">
    <source>
        <dbReference type="EMBL" id="AHG90802.1"/>
    </source>
</evidence>
<dbReference type="InterPro" id="IPR020050">
    <property type="entry name" value="FO_synthase_su2"/>
</dbReference>
<dbReference type="GO" id="GO:0044689">
    <property type="term" value="F:7,8-didemethyl-8-hydroxy-5-deazariboflavin synthase activity"/>
    <property type="evidence" value="ECO:0007669"/>
    <property type="project" value="TreeGrafter"/>
</dbReference>
<dbReference type="PANTHER" id="PTHR43076:SF1">
    <property type="entry name" value="LIPOYL SYNTHASE 2"/>
    <property type="match status" value="1"/>
</dbReference>
<dbReference type="RefSeq" id="WP_025412268.1">
    <property type="nucleotide sequence ID" value="NZ_CP007128.1"/>
</dbReference>